<dbReference type="PROSITE" id="PS50932">
    <property type="entry name" value="HTH_LACI_2"/>
    <property type="match status" value="1"/>
</dbReference>
<accession>A0A9X2DWF2</accession>
<evidence type="ECO:0000256" key="1">
    <source>
        <dbReference type="ARBA" id="ARBA00023015"/>
    </source>
</evidence>
<dbReference type="Proteomes" id="UP001155240">
    <property type="component" value="Unassembled WGS sequence"/>
</dbReference>
<keyword evidence="1" id="KW-0805">Transcription regulation</keyword>
<dbReference type="PANTHER" id="PTHR30146:SF109">
    <property type="entry name" value="HTH-TYPE TRANSCRIPTIONAL REGULATOR GALS"/>
    <property type="match status" value="1"/>
</dbReference>
<evidence type="ECO:0000256" key="2">
    <source>
        <dbReference type="ARBA" id="ARBA00023125"/>
    </source>
</evidence>
<dbReference type="CDD" id="cd01392">
    <property type="entry name" value="HTH_LacI"/>
    <property type="match status" value="1"/>
</dbReference>
<dbReference type="GO" id="GO:0000976">
    <property type="term" value="F:transcription cis-regulatory region binding"/>
    <property type="evidence" value="ECO:0007669"/>
    <property type="project" value="TreeGrafter"/>
</dbReference>
<dbReference type="InterPro" id="IPR046335">
    <property type="entry name" value="LacI/GalR-like_sensor"/>
</dbReference>
<dbReference type="InterPro" id="IPR028082">
    <property type="entry name" value="Peripla_BP_I"/>
</dbReference>
<keyword evidence="3" id="KW-0804">Transcription</keyword>
<sequence>MAKVGIRDVAAAAGVSMGTVSHFLNHPARVSEEKAQRIQAAIESLGFVRNNAGRQLRLGQSSTIAYIAPDVSNPFFAMIAEGAERRAAELGLSLFLANSGGERTREDAYLELFEEHGVRGMLVASHGAIEDRLASVRSRGTPTVLVGRRAGSDVQPSVSLDDVAGGRLAAQHLLELGRRRLAFVGGPLSIQQVGERLSGASRAVAEVPGATLEMIDVEHRVIAEGHEVGEAIAARDPASRPDAVFAVNDLLAIGLEQVLVSRGIRVPEDIALIGYDDIEYAEASLVPLSSVRAPQESFGASAVDLLQDVIGAPSDGADRRRVFAPELMARASTLGR</sequence>
<evidence type="ECO:0000259" key="4">
    <source>
        <dbReference type="PROSITE" id="PS50932"/>
    </source>
</evidence>
<keyword evidence="2 5" id="KW-0238">DNA-binding</keyword>
<dbReference type="GO" id="GO:0003700">
    <property type="term" value="F:DNA-binding transcription factor activity"/>
    <property type="evidence" value="ECO:0007669"/>
    <property type="project" value="TreeGrafter"/>
</dbReference>
<dbReference type="SMART" id="SM00354">
    <property type="entry name" value="HTH_LACI"/>
    <property type="match status" value="1"/>
</dbReference>
<dbReference type="Pfam" id="PF00356">
    <property type="entry name" value="LacI"/>
    <property type="match status" value="1"/>
</dbReference>
<protein>
    <submittedName>
        <fullName evidence="5">LacI family DNA-binding transcriptional regulator</fullName>
    </submittedName>
</protein>
<organism evidence="5 6">
    <name type="scientific">Rathayibacter rubneri</name>
    <dbReference type="NCBI Taxonomy" id="2950106"/>
    <lineage>
        <taxon>Bacteria</taxon>
        <taxon>Bacillati</taxon>
        <taxon>Actinomycetota</taxon>
        <taxon>Actinomycetes</taxon>
        <taxon>Micrococcales</taxon>
        <taxon>Microbacteriaceae</taxon>
        <taxon>Rathayibacter</taxon>
    </lineage>
</organism>
<feature type="domain" description="HTH lacI-type" evidence="4">
    <location>
        <begin position="4"/>
        <end position="58"/>
    </location>
</feature>
<comment type="caution">
    <text evidence="5">The sequence shown here is derived from an EMBL/GenBank/DDBJ whole genome shotgun (WGS) entry which is preliminary data.</text>
</comment>
<dbReference type="SUPFAM" id="SSF53822">
    <property type="entry name" value="Periplasmic binding protein-like I"/>
    <property type="match status" value="1"/>
</dbReference>
<dbReference type="SUPFAM" id="SSF47413">
    <property type="entry name" value="lambda repressor-like DNA-binding domains"/>
    <property type="match status" value="1"/>
</dbReference>
<dbReference type="PROSITE" id="PS00356">
    <property type="entry name" value="HTH_LACI_1"/>
    <property type="match status" value="1"/>
</dbReference>
<evidence type="ECO:0000313" key="6">
    <source>
        <dbReference type="Proteomes" id="UP001155240"/>
    </source>
</evidence>
<dbReference type="Pfam" id="PF13377">
    <property type="entry name" value="Peripla_BP_3"/>
    <property type="match status" value="1"/>
</dbReference>
<dbReference type="Gene3D" id="3.40.50.2300">
    <property type="match status" value="2"/>
</dbReference>
<dbReference type="AlphaFoldDB" id="A0A9X2DWF2"/>
<proteinExistence type="predicted"/>
<dbReference type="RefSeq" id="WP_251943709.1">
    <property type="nucleotide sequence ID" value="NZ_JAMRYM010000006.1"/>
</dbReference>
<reference evidence="5" key="1">
    <citation type="submission" date="2022-06" db="EMBL/GenBank/DDBJ databases">
        <title>Whole genome shotgun sequencing (WGS) of Rathayibacter sp. ZW T2_19, isolated from stored onions (Allium cepa).</title>
        <authorList>
            <person name="Stoll D.A."/>
            <person name="Huch M."/>
        </authorList>
    </citation>
    <scope>NUCLEOTIDE SEQUENCE</scope>
    <source>
        <strain evidence="5">ZW T2_19</strain>
    </source>
</reference>
<name>A0A9X2DWF2_9MICO</name>
<evidence type="ECO:0000256" key="3">
    <source>
        <dbReference type="ARBA" id="ARBA00023163"/>
    </source>
</evidence>
<dbReference type="PANTHER" id="PTHR30146">
    <property type="entry name" value="LACI-RELATED TRANSCRIPTIONAL REPRESSOR"/>
    <property type="match status" value="1"/>
</dbReference>
<keyword evidence="6" id="KW-1185">Reference proteome</keyword>
<dbReference type="InterPro" id="IPR000843">
    <property type="entry name" value="HTH_LacI"/>
</dbReference>
<dbReference type="EMBL" id="JAMRYM010000006">
    <property type="protein sequence ID" value="MCM6761481.1"/>
    <property type="molecule type" value="Genomic_DNA"/>
</dbReference>
<dbReference type="Gene3D" id="1.10.260.40">
    <property type="entry name" value="lambda repressor-like DNA-binding domains"/>
    <property type="match status" value="1"/>
</dbReference>
<gene>
    <name evidence="5" type="ORF">NB037_03530</name>
</gene>
<evidence type="ECO:0000313" key="5">
    <source>
        <dbReference type="EMBL" id="MCM6761481.1"/>
    </source>
</evidence>
<dbReference type="InterPro" id="IPR010982">
    <property type="entry name" value="Lambda_DNA-bd_dom_sf"/>
</dbReference>